<evidence type="ECO:0000313" key="2">
    <source>
        <dbReference type="Proteomes" id="UP000636661"/>
    </source>
</evidence>
<dbReference type="SUPFAM" id="SSF101386">
    <property type="entry name" value="all-alpha NTP pyrophosphatases"/>
    <property type="match status" value="1"/>
</dbReference>
<sequence>MPASCPSPINPKENPVISPDQWSTIRSLVDWIDRENGRSPHEIAVRILKVTEEAGEVASAYIGMTGQNPRKGITHSRADVEAELCDVIITAAVALASLTDQPAAVLDAKLAKVADRAAVTPAP</sequence>
<reference evidence="1" key="2">
    <citation type="submission" date="2020-09" db="EMBL/GenBank/DDBJ databases">
        <authorList>
            <person name="Sun Q."/>
            <person name="Ohkuma M."/>
        </authorList>
    </citation>
    <scope>NUCLEOTIDE SEQUENCE</scope>
    <source>
        <strain evidence="1">JCM 4391</strain>
    </source>
</reference>
<dbReference type="EMBL" id="BMTP01000012">
    <property type="protein sequence ID" value="GGU52305.1"/>
    <property type="molecule type" value="Genomic_DNA"/>
</dbReference>
<evidence type="ECO:0000313" key="1">
    <source>
        <dbReference type="EMBL" id="GGU52305.1"/>
    </source>
</evidence>
<dbReference type="CDD" id="cd11533">
    <property type="entry name" value="NTP-PPase_Af0060_like"/>
    <property type="match status" value="1"/>
</dbReference>
<dbReference type="InterPro" id="IPR044548">
    <property type="entry name" value="AF0060_NTP-PPase_MazG-like"/>
</dbReference>
<protein>
    <recommendedName>
        <fullName evidence="3">NTP pyrophosphohydrolase MazG putative catalytic core domain-containing protein</fullName>
    </recommendedName>
</protein>
<gene>
    <name evidence="1" type="ORF">GCM10010274_46520</name>
</gene>
<organism evidence="1 2">
    <name type="scientific">Streptomyces lavendofoliae</name>
    <dbReference type="NCBI Taxonomy" id="67314"/>
    <lineage>
        <taxon>Bacteria</taxon>
        <taxon>Bacillati</taxon>
        <taxon>Actinomycetota</taxon>
        <taxon>Actinomycetes</taxon>
        <taxon>Kitasatosporales</taxon>
        <taxon>Streptomycetaceae</taxon>
        <taxon>Streptomyces</taxon>
    </lineage>
</organism>
<proteinExistence type="predicted"/>
<dbReference type="Gene3D" id="1.10.287.1080">
    <property type="entry name" value="MazG-like"/>
    <property type="match status" value="1"/>
</dbReference>
<reference evidence="1" key="1">
    <citation type="journal article" date="2014" name="Int. J. Syst. Evol. Microbiol.">
        <title>Complete genome sequence of Corynebacterium casei LMG S-19264T (=DSM 44701T), isolated from a smear-ripened cheese.</title>
        <authorList>
            <consortium name="US DOE Joint Genome Institute (JGI-PGF)"/>
            <person name="Walter F."/>
            <person name="Albersmeier A."/>
            <person name="Kalinowski J."/>
            <person name="Ruckert C."/>
        </authorList>
    </citation>
    <scope>NUCLEOTIDE SEQUENCE</scope>
    <source>
        <strain evidence="1">JCM 4391</strain>
    </source>
</reference>
<keyword evidence="2" id="KW-1185">Reference proteome</keyword>
<dbReference type="AlphaFoldDB" id="A0A918I101"/>
<dbReference type="Proteomes" id="UP000636661">
    <property type="component" value="Unassembled WGS sequence"/>
</dbReference>
<evidence type="ECO:0008006" key="3">
    <source>
        <dbReference type="Google" id="ProtNLM"/>
    </source>
</evidence>
<accession>A0A918I101</accession>
<name>A0A918I101_9ACTN</name>
<comment type="caution">
    <text evidence="1">The sequence shown here is derived from an EMBL/GenBank/DDBJ whole genome shotgun (WGS) entry which is preliminary data.</text>
</comment>